<evidence type="ECO:0000313" key="1">
    <source>
        <dbReference type="EMBL" id="ANI94001.1"/>
    </source>
</evidence>
<organism evidence="1 2">
    <name type="scientific">Dietzia timorensis</name>
    <dbReference type="NCBI Taxonomy" id="499555"/>
    <lineage>
        <taxon>Bacteria</taxon>
        <taxon>Bacillati</taxon>
        <taxon>Actinomycetota</taxon>
        <taxon>Actinomycetes</taxon>
        <taxon>Mycobacteriales</taxon>
        <taxon>Dietziaceae</taxon>
        <taxon>Dietzia</taxon>
    </lineage>
</organism>
<dbReference type="OrthoDB" id="7063435at2"/>
<dbReference type="InterPro" id="IPR023393">
    <property type="entry name" value="START-like_dom_sf"/>
</dbReference>
<name>A0A173LQT0_9ACTN</name>
<evidence type="ECO:0000313" key="2">
    <source>
        <dbReference type="Proteomes" id="UP000186104"/>
    </source>
</evidence>
<proteinExistence type="predicted"/>
<dbReference type="AlphaFoldDB" id="A0A173LQT0"/>
<dbReference type="EMBL" id="CP015961">
    <property type="protein sequence ID" value="ANI94001.1"/>
    <property type="molecule type" value="Genomic_DNA"/>
</dbReference>
<dbReference type="Gene3D" id="3.30.530.20">
    <property type="match status" value="1"/>
</dbReference>
<dbReference type="SUPFAM" id="SSF55961">
    <property type="entry name" value="Bet v1-like"/>
    <property type="match status" value="1"/>
</dbReference>
<gene>
    <name evidence="1" type="ORF">BJL86_3242</name>
</gene>
<dbReference type="RefSeq" id="WP_067475534.1">
    <property type="nucleotide sequence ID" value="NZ_CP015961.1"/>
</dbReference>
<dbReference type="KEGG" id="dtm:BJL86_3242"/>
<protein>
    <recommendedName>
        <fullName evidence="3">Coenzyme Q-binding protein COQ10 START domain-containing protein</fullName>
    </recommendedName>
</protein>
<sequence>MAHTWTFTHRSEIAASPCEVWNRVVTPEGINDELHPWLSMSVPRGHPNLTIDTVSVGVPLGRAWLRLFGLVPFDYDLLTIAVLEPGRRFREESTMASMRAWVHDRTVEPASSGSTLVTDRISMTPRMLLTPAGPLLRRTLEAFFAHRHRRLAAHFAAR</sequence>
<evidence type="ECO:0008006" key="3">
    <source>
        <dbReference type="Google" id="ProtNLM"/>
    </source>
</evidence>
<keyword evidence="2" id="KW-1185">Reference proteome</keyword>
<reference evidence="1 2" key="1">
    <citation type="submission" date="2016-06" db="EMBL/GenBank/DDBJ databases">
        <title>Complete genome sequence of a saline-alkali tolerant type strain Dietzia timorensis ID05-A0528T.</title>
        <authorList>
            <person name="Wu X."/>
        </authorList>
    </citation>
    <scope>NUCLEOTIDE SEQUENCE [LARGE SCALE GENOMIC DNA]</scope>
    <source>
        <strain evidence="1 2">ID05-A0528</strain>
    </source>
</reference>
<dbReference type="Proteomes" id="UP000186104">
    <property type="component" value="Chromosome"/>
</dbReference>
<accession>A0A173LQT0</accession>